<dbReference type="EMBL" id="KZ805558">
    <property type="protein sequence ID" value="PVH93944.1"/>
    <property type="molecule type" value="Genomic_DNA"/>
</dbReference>
<name>A0A2V1D9S0_9PLEO</name>
<feature type="compositionally biased region" description="Polar residues" evidence="1">
    <location>
        <begin position="1"/>
        <end position="13"/>
    </location>
</feature>
<feature type="compositionally biased region" description="Acidic residues" evidence="1">
    <location>
        <begin position="52"/>
        <end position="62"/>
    </location>
</feature>
<dbReference type="OrthoDB" id="3942467at2759"/>
<keyword evidence="3" id="KW-1185">Reference proteome</keyword>
<reference evidence="2 3" key="1">
    <citation type="journal article" date="2018" name="Sci. Rep.">
        <title>Comparative genomics provides insights into the lifestyle and reveals functional heterogeneity of dark septate endophytic fungi.</title>
        <authorList>
            <person name="Knapp D.G."/>
            <person name="Nemeth J.B."/>
            <person name="Barry K."/>
            <person name="Hainaut M."/>
            <person name="Henrissat B."/>
            <person name="Johnson J."/>
            <person name="Kuo A."/>
            <person name="Lim J.H.P."/>
            <person name="Lipzen A."/>
            <person name="Nolan M."/>
            <person name="Ohm R.A."/>
            <person name="Tamas L."/>
            <person name="Grigoriev I.V."/>
            <person name="Spatafora J.W."/>
            <person name="Nagy L.G."/>
            <person name="Kovacs G.M."/>
        </authorList>
    </citation>
    <scope>NUCLEOTIDE SEQUENCE [LARGE SCALE GENOMIC DNA]</scope>
    <source>
        <strain evidence="2 3">DSE2036</strain>
    </source>
</reference>
<proteinExistence type="predicted"/>
<evidence type="ECO:0000313" key="2">
    <source>
        <dbReference type="EMBL" id="PVH93944.1"/>
    </source>
</evidence>
<evidence type="ECO:0000256" key="1">
    <source>
        <dbReference type="SAM" id="MobiDB-lite"/>
    </source>
</evidence>
<feature type="region of interest" description="Disordered" evidence="1">
    <location>
        <begin position="202"/>
        <end position="265"/>
    </location>
</feature>
<evidence type="ECO:0000313" key="3">
    <source>
        <dbReference type="Proteomes" id="UP000244855"/>
    </source>
</evidence>
<feature type="compositionally biased region" description="Low complexity" evidence="1">
    <location>
        <begin position="103"/>
        <end position="124"/>
    </location>
</feature>
<dbReference type="Proteomes" id="UP000244855">
    <property type="component" value="Unassembled WGS sequence"/>
</dbReference>
<gene>
    <name evidence="2" type="ORF">DM02DRAFT_646190</name>
</gene>
<organism evidence="2 3">
    <name type="scientific">Periconia macrospinosa</name>
    <dbReference type="NCBI Taxonomy" id="97972"/>
    <lineage>
        <taxon>Eukaryota</taxon>
        <taxon>Fungi</taxon>
        <taxon>Dikarya</taxon>
        <taxon>Ascomycota</taxon>
        <taxon>Pezizomycotina</taxon>
        <taxon>Dothideomycetes</taxon>
        <taxon>Pleosporomycetidae</taxon>
        <taxon>Pleosporales</taxon>
        <taxon>Massarineae</taxon>
        <taxon>Periconiaceae</taxon>
        <taxon>Periconia</taxon>
    </lineage>
</organism>
<feature type="region of interest" description="Disordered" evidence="1">
    <location>
        <begin position="103"/>
        <end position="131"/>
    </location>
</feature>
<accession>A0A2V1D9S0</accession>
<dbReference type="AlphaFoldDB" id="A0A2V1D9S0"/>
<sequence length="265" mass="28468">MSLQNAKLNTILTDSRRGNQDTQSISDMPPPPAYYTVMDPTPNEDMHSSYNPEDDKDEEETPEITVNASTQIRGHGNIISIAQMDSARIASLVAMLLYGNSPQTASQQQQQQPSSPEQAQVPSPELSPQPHNERLYHARKVPKMIINVNCGATVVGDRNIVGPGLGDIARHMQIAQRNQALAAQQQQQQNQMNANRTAATGANLPAVAPPTPGLGFPIHAQPPAPHPTTVTPPMSRSSSFGSEGSSGIKRKSEGPIEESAAKRSC</sequence>
<feature type="region of interest" description="Disordered" evidence="1">
    <location>
        <begin position="1"/>
        <end position="69"/>
    </location>
</feature>
<protein>
    <submittedName>
        <fullName evidence="2">Uncharacterized protein</fullName>
    </submittedName>
</protein>
<feature type="compositionally biased region" description="Low complexity" evidence="1">
    <location>
        <begin position="227"/>
        <end position="247"/>
    </location>
</feature>